<dbReference type="InterPro" id="IPR025711">
    <property type="entry name" value="PepSY"/>
</dbReference>
<feature type="compositionally biased region" description="Low complexity" evidence="1">
    <location>
        <begin position="132"/>
        <end position="156"/>
    </location>
</feature>
<feature type="chain" id="PRO_5038910517" evidence="2">
    <location>
        <begin position="26"/>
        <end position="230"/>
    </location>
</feature>
<feature type="region of interest" description="Disordered" evidence="1">
    <location>
        <begin position="211"/>
        <end position="230"/>
    </location>
</feature>
<organism evidence="4 5">
    <name type="scientific">Paenibacillus phyllosphaerae</name>
    <dbReference type="NCBI Taxonomy" id="274593"/>
    <lineage>
        <taxon>Bacteria</taxon>
        <taxon>Bacillati</taxon>
        <taxon>Bacillota</taxon>
        <taxon>Bacilli</taxon>
        <taxon>Bacillales</taxon>
        <taxon>Paenibacillaceae</taxon>
        <taxon>Paenibacillus</taxon>
    </lineage>
</organism>
<feature type="domain" description="PepSY" evidence="3">
    <location>
        <begin position="157"/>
        <end position="213"/>
    </location>
</feature>
<protein>
    <submittedName>
        <fullName evidence="4">Putative membrane protein YkoI</fullName>
    </submittedName>
</protein>
<name>A0A7W5FNN2_9BACL</name>
<feature type="compositionally biased region" description="Polar residues" evidence="1">
    <location>
        <begin position="96"/>
        <end position="115"/>
    </location>
</feature>
<dbReference type="Proteomes" id="UP000570361">
    <property type="component" value="Unassembled WGS sequence"/>
</dbReference>
<feature type="signal peptide" evidence="2">
    <location>
        <begin position="1"/>
        <end position="25"/>
    </location>
</feature>
<evidence type="ECO:0000313" key="4">
    <source>
        <dbReference type="EMBL" id="MBB3111312.1"/>
    </source>
</evidence>
<comment type="caution">
    <text evidence="4">The sequence shown here is derived from an EMBL/GenBank/DDBJ whole genome shotgun (WGS) entry which is preliminary data.</text>
</comment>
<dbReference type="Pfam" id="PF03413">
    <property type="entry name" value="PepSY"/>
    <property type="match status" value="1"/>
</dbReference>
<dbReference type="EMBL" id="JACHXK010000007">
    <property type="protein sequence ID" value="MBB3111312.1"/>
    <property type="molecule type" value="Genomic_DNA"/>
</dbReference>
<keyword evidence="5" id="KW-1185">Reference proteome</keyword>
<sequence length="230" mass="24397">MLFQRLSKKSAAVVLLLLLAATASGGMLLYVQATAAPAISEEEARNQVLSRYNGEITQVSLTGDVYRVQLKNENGLYELDVMADETGIASIRKLESTTNGEPASGNDGTDPSAPSSEAPGNETAVPKPSEDPPSSVPSQTPSQQPSTEPTTTPSVLLTKDKAAELALKQVSGKVEDVDLEETGGNPYYLVEIDTPDGREAVVQLHAVSGEAMSVTWDDDEEDKSQDDDTD</sequence>
<proteinExistence type="predicted"/>
<feature type="region of interest" description="Disordered" evidence="1">
    <location>
        <begin position="94"/>
        <end position="156"/>
    </location>
</feature>
<gene>
    <name evidence="4" type="ORF">FHS18_003380</name>
</gene>
<feature type="compositionally biased region" description="Acidic residues" evidence="1">
    <location>
        <begin position="216"/>
        <end position="230"/>
    </location>
</feature>
<evidence type="ECO:0000256" key="2">
    <source>
        <dbReference type="SAM" id="SignalP"/>
    </source>
</evidence>
<evidence type="ECO:0000256" key="1">
    <source>
        <dbReference type="SAM" id="MobiDB-lite"/>
    </source>
</evidence>
<keyword evidence="2" id="KW-0732">Signal</keyword>
<dbReference type="Gene3D" id="3.10.450.40">
    <property type="match status" value="1"/>
</dbReference>
<dbReference type="RefSeq" id="WP_183601204.1">
    <property type="nucleotide sequence ID" value="NZ_JACHXK010000007.1"/>
</dbReference>
<accession>A0A7W5FNN2</accession>
<reference evidence="4 5" key="1">
    <citation type="submission" date="2020-08" db="EMBL/GenBank/DDBJ databases">
        <title>Genomic Encyclopedia of Type Strains, Phase III (KMG-III): the genomes of soil and plant-associated and newly described type strains.</title>
        <authorList>
            <person name="Whitman W."/>
        </authorList>
    </citation>
    <scope>NUCLEOTIDE SEQUENCE [LARGE SCALE GENOMIC DNA]</scope>
    <source>
        <strain evidence="4 5">CECT 5862</strain>
    </source>
</reference>
<evidence type="ECO:0000259" key="3">
    <source>
        <dbReference type="Pfam" id="PF03413"/>
    </source>
</evidence>
<dbReference type="AlphaFoldDB" id="A0A7W5FNN2"/>
<evidence type="ECO:0000313" key="5">
    <source>
        <dbReference type="Proteomes" id="UP000570361"/>
    </source>
</evidence>